<organism evidence="3">
    <name type="scientific">Onchocerca flexuosa</name>
    <dbReference type="NCBI Taxonomy" id="387005"/>
    <lineage>
        <taxon>Eukaryota</taxon>
        <taxon>Metazoa</taxon>
        <taxon>Ecdysozoa</taxon>
        <taxon>Nematoda</taxon>
        <taxon>Chromadorea</taxon>
        <taxon>Rhabditida</taxon>
        <taxon>Spirurina</taxon>
        <taxon>Spiruromorpha</taxon>
        <taxon>Filarioidea</taxon>
        <taxon>Onchocercidae</taxon>
        <taxon>Onchocerca</taxon>
    </lineage>
</organism>
<keyword evidence="2" id="KW-1185">Reference proteome</keyword>
<dbReference type="Proteomes" id="UP000267606">
    <property type="component" value="Unassembled WGS sequence"/>
</dbReference>
<accession>A0A183HMQ7</accession>
<reference evidence="3" key="1">
    <citation type="submission" date="2016-06" db="UniProtKB">
        <authorList>
            <consortium name="WormBaseParasite"/>
        </authorList>
    </citation>
    <scope>IDENTIFICATION</scope>
</reference>
<evidence type="ECO:0000313" key="3">
    <source>
        <dbReference type="WBParaSite" id="OFLC_0000876801-mRNA-1"/>
    </source>
</evidence>
<dbReference type="EMBL" id="UZAJ01010195">
    <property type="protein sequence ID" value="VDO57318.1"/>
    <property type="molecule type" value="Genomic_DNA"/>
</dbReference>
<evidence type="ECO:0000313" key="1">
    <source>
        <dbReference type="EMBL" id="VDO57318.1"/>
    </source>
</evidence>
<protein>
    <submittedName>
        <fullName evidence="1 3">Uncharacterized protein</fullName>
    </submittedName>
</protein>
<sequence length="33" mass="3789">MVLMVNPFILFIIKVGIKDMMKKLSIAVHLVVF</sequence>
<evidence type="ECO:0000313" key="2">
    <source>
        <dbReference type="Proteomes" id="UP000267606"/>
    </source>
</evidence>
<dbReference type="WBParaSite" id="OFLC_0000876801-mRNA-1">
    <property type="protein sequence ID" value="OFLC_0000876801-mRNA-1"/>
    <property type="gene ID" value="OFLC_0000876801"/>
</dbReference>
<dbReference type="AlphaFoldDB" id="A0A183HMQ7"/>
<reference evidence="1 2" key="2">
    <citation type="submission" date="2018-11" db="EMBL/GenBank/DDBJ databases">
        <authorList>
            <consortium name="Pathogen Informatics"/>
        </authorList>
    </citation>
    <scope>NUCLEOTIDE SEQUENCE [LARGE SCALE GENOMIC DNA]</scope>
</reference>
<name>A0A183HMQ7_9BILA</name>
<proteinExistence type="predicted"/>
<gene>
    <name evidence="1" type="ORF">OFLC_LOCUS8771</name>
</gene>